<dbReference type="InterPro" id="IPR050109">
    <property type="entry name" value="HTH-type_TetR-like_transc_reg"/>
</dbReference>
<dbReference type="PANTHER" id="PTHR30055:SF234">
    <property type="entry name" value="HTH-TYPE TRANSCRIPTIONAL REGULATOR BETI"/>
    <property type="match status" value="1"/>
</dbReference>
<dbReference type="InterPro" id="IPR009057">
    <property type="entry name" value="Homeodomain-like_sf"/>
</dbReference>
<dbReference type="AlphaFoldDB" id="A0A7K1V2F0"/>
<dbReference type="EMBL" id="WRPP01000005">
    <property type="protein sequence ID" value="MVU80672.1"/>
    <property type="molecule type" value="Genomic_DNA"/>
</dbReference>
<organism evidence="6 7">
    <name type="scientific">Nocardia terrae</name>
    <dbReference type="NCBI Taxonomy" id="2675851"/>
    <lineage>
        <taxon>Bacteria</taxon>
        <taxon>Bacillati</taxon>
        <taxon>Actinomycetota</taxon>
        <taxon>Actinomycetes</taxon>
        <taxon>Mycobacteriales</taxon>
        <taxon>Nocardiaceae</taxon>
        <taxon>Nocardia</taxon>
    </lineage>
</organism>
<evidence type="ECO:0000256" key="4">
    <source>
        <dbReference type="PROSITE-ProRule" id="PRU00335"/>
    </source>
</evidence>
<protein>
    <submittedName>
        <fullName evidence="6">TetR family transcriptional regulator</fullName>
    </submittedName>
</protein>
<evidence type="ECO:0000313" key="6">
    <source>
        <dbReference type="EMBL" id="MVU80672.1"/>
    </source>
</evidence>
<evidence type="ECO:0000256" key="3">
    <source>
        <dbReference type="ARBA" id="ARBA00023163"/>
    </source>
</evidence>
<dbReference type="Pfam" id="PF00440">
    <property type="entry name" value="TetR_N"/>
    <property type="match status" value="1"/>
</dbReference>
<keyword evidence="7" id="KW-1185">Reference proteome</keyword>
<proteinExistence type="predicted"/>
<dbReference type="Proteomes" id="UP000466794">
    <property type="component" value="Unassembled WGS sequence"/>
</dbReference>
<evidence type="ECO:0000256" key="1">
    <source>
        <dbReference type="ARBA" id="ARBA00023015"/>
    </source>
</evidence>
<dbReference type="InterPro" id="IPR001647">
    <property type="entry name" value="HTH_TetR"/>
</dbReference>
<evidence type="ECO:0000256" key="2">
    <source>
        <dbReference type="ARBA" id="ARBA00023125"/>
    </source>
</evidence>
<evidence type="ECO:0000313" key="7">
    <source>
        <dbReference type="Proteomes" id="UP000466794"/>
    </source>
</evidence>
<name>A0A7K1V2F0_9NOCA</name>
<dbReference type="InterPro" id="IPR041474">
    <property type="entry name" value="NicS_C"/>
</dbReference>
<gene>
    <name evidence="6" type="ORF">GPX89_25900</name>
</gene>
<dbReference type="Pfam" id="PF17938">
    <property type="entry name" value="TetR_C_29"/>
    <property type="match status" value="1"/>
</dbReference>
<dbReference type="RefSeq" id="WP_157390255.1">
    <property type="nucleotide sequence ID" value="NZ_WRPP01000005.1"/>
</dbReference>
<accession>A0A7K1V2F0</accession>
<dbReference type="SUPFAM" id="SSF48498">
    <property type="entry name" value="Tetracyclin repressor-like, C-terminal domain"/>
    <property type="match status" value="1"/>
</dbReference>
<reference evidence="6 7" key="1">
    <citation type="submission" date="2019-12" db="EMBL/GenBank/DDBJ databases">
        <title>Nocardia sp. nov. ET3-3 isolated from soil.</title>
        <authorList>
            <person name="Kanchanasin P."/>
            <person name="Tanasupawat S."/>
            <person name="Yuki M."/>
            <person name="Kudo T."/>
        </authorList>
    </citation>
    <scope>NUCLEOTIDE SEQUENCE [LARGE SCALE GENOMIC DNA]</scope>
    <source>
        <strain evidence="6 7">ET3-3</strain>
    </source>
</reference>
<dbReference type="GO" id="GO:0003700">
    <property type="term" value="F:DNA-binding transcription factor activity"/>
    <property type="evidence" value="ECO:0007669"/>
    <property type="project" value="TreeGrafter"/>
</dbReference>
<feature type="domain" description="HTH tetR-type" evidence="5">
    <location>
        <begin position="19"/>
        <end position="79"/>
    </location>
</feature>
<dbReference type="SUPFAM" id="SSF46689">
    <property type="entry name" value="Homeodomain-like"/>
    <property type="match status" value="1"/>
</dbReference>
<keyword evidence="1" id="KW-0805">Transcription regulation</keyword>
<dbReference type="Gene3D" id="1.10.357.10">
    <property type="entry name" value="Tetracycline Repressor, domain 2"/>
    <property type="match status" value="1"/>
</dbReference>
<dbReference type="InterPro" id="IPR036271">
    <property type="entry name" value="Tet_transcr_reg_TetR-rel_C_sf"/>
</dbReference>
<evidence type="ECO:0000259" key="5">
    <source>
        <dbReference type="PROSITE" id="PS50977"/>
    </source>
</evidence>
<sequence>MSTQTKPERPRGRPKVSDAMPIEEILEKALAMFATVGYDGMSLRTLNKELGVSHNLIYQRFGTKDELWRAAVDYGFGRMLQLIQGVFDPTLREPLEQLRLAVHRYVIFSAEHPELVALMNIEGRQDTERLSYVYDTYVEPALAGVARLLEHLADEGVIRPIPLRSFHFLIAHGATAPYSLLPFATKFDATSPLDPAAVEEHAGLVADLVVEGLRLR</sequence>
<keyword evidence="3" id="KW-0804">Transcription</keyword>
<dbReference type="GO" id="GO:0000976">
    <property type="term" value="F:transcription cis-regulatory region binding"/>
    <property type="evidence" value="ECO:0007669"/>
    <property type="project" value="TreeGrafter"/>
</dbReference>
<comment type="caution">
    <text evidence="6">The sequence shown here is derived from an EMBL/GenBank/DDBJ whole genome shotgun (WGS) entry which is preliminary data.</text>
</comment>
<dbReference type="PROSITE" id="PS50977">
    <property type="entry name" value="HTH_TETR_2"/>
    <property type="match status" value="1"/>
</dbReference>
<dbReference type="PANTHER" id="PTHR30055">
    <property type="entry name" value="HTH-TYPE TRANSCRIPTIONAL REGULATOR RUTR"/>
    <property type="match status" value="1"/>
</dbReference>
<keyword evidence="2 4" id="KW-0238">DNA-binding</keyword>
<feature type="DNA-binding region" description="H-T-H motif" evidence="4">
    <location>
        <begin position="42"/>
        <end position="61"/>
    </location>
</feature>